<gene>
    <name evidence="10" type="ORF">BDFB_005002</name>
</gene>
<feature type="region of interest" description="Disordered" evidence="8">
    <location>
        <begin position="112"/>
        <end position="134"/>
    </location>
</feature>
<keyword evidence="4" id="KW-0804">Transcription</keyword>
<evidence type="ECO:0000313" key="10">
    <source>
        <dbReference type="EMBL" id="RZC42248.1"/>
    </source>
</evidence>
<protein>
    <recommendedName>
        <fullName evidence="6">X-box-binding protein 1</fullName>
    </recommendedName>
</protein>
<feature type="domain" description="BZIP" evidence="9">
    <location>
        <begin position="42"/>
        <end position="105"/>
    </location>
</feature>
<evidence type="ECO:0000256" key="8">
    <source>
        <dbReference type="SAM" id="MobiDB-lite"/>
    </source>
</evidence>
<evidence type="ECO:0000256" key="3">
    <source>
        <dbReference type="ARBA" id="ARBA00023125"/>
    </source>
</evidence>
<dbReference type="CDD" id="cd14691">
    <property type="entry name" value="bZIP_XBP1"/>
    <property type="match status" value="1"/>
</dbReference>
<dbReference type="AlphaFoldDB" id="A0A482WCY9"/>
<evidence type="ECO:0000256" key="4">
    <source>
        <dbReference type="ARBA" id="ARBA00023163"/>
    </source>
</evidence>
<organism evidence="10 11">
    <name type="scientific">Asbolus verrucosus</name>
    <name type="common">Desert ironclad beetle</name>
    <dbReference type="NCBI Taxonomy" id="1661398"/>
    <lineage>
        <taxon>Eukaryota</taxon>
        <taxon>Metazoa</taxon>
        <taxon>Ecdysozoa</taxon>
        <taxon>Arthropoda</taxon>
        <taxon>Hexapoda</taxon>
        <taxon>Insecta</taxon>
        <taxon>Pterygota</taxon>
        <taxon>Neoptera</taxon>
        <taxon>Endopterygota</taxon>
        <taxon>Coleoptera</taxon>
        <taxon>Polyphaga</taxon>
        <taxon>Cucujiformia</taxon>
        <taxon>Tenebrionidae</taxon>
        <taxon>Pimeliinae</taxon>
        <taxon>Asbolus</taxon>
    </lineage>
</organism>
<dbReference type="PANTHER" id="PTHR46542">
    <property type="entry name" value="X-BOX BINDING PROTEIN 1"/>
    <property type="match status" value="1"/>
</dbReference>
<keyword evidence="11" id="KW-1185">Reference proteome</keyword>
<keyword evidence="1" id="KW-0832">Ubl conjugation</keyword>
<keyword evidence="3" id="KW-0238">DNA-binding</keyword>
<dbReference type="GO" id="GO:0000977">
    <property type="term" value="F:RNA polymerase II transcription regulatory region sequence-specific DNA binding"/>
    <property type="evidence" value="ECO:0007669"/>
    <property type="project" value="TreeGrafter"/>
</dbReference>
<evidence type="ECO:0000256" key="1">
    <source>
        <dbReference type="ARBA" id="ARBA00022843"/>
    </source>
</evidence>
<evidence type="ECO:0000256" key="5">
    <source>
        <dbReference type="ARBA" id="ARBA00023242"/>
    </source>
</evidence>
<dbReference type="InterPro" id="IPR004827">
    <property type="entry name" value="bZIP"/>
</dbReference>
<evidence type="ECO:0000313" key="11">
    <source>
        <dbReference type="Proteomes" id="UP000292052"/>
    </source>
</evidence>
<dbReference type="Pfam" id="PF00170">
    <property type="entry name" value="bZIP_1"/>
    <property type="match status" value="1"/>
</dbReference>
<dbReference type="Gene3D" id="1.20.5.170">
    <property type="match status" value="1"/>
</dbReference>
<keyword evidence="7" id="KW-0175">Coiled coil</keyword>
<keyword evidence="2" id="KW-0805">Transcription regulation</keyword>
<feature type="coiled-coil region" evidence="7">
    <location>
        <begin position="60"/>
        <end position="108"/>
    </location>
</feature>
<evidence type="ECO:0000256" key="7">
    <source>
        <dbReference type="SAM" id="Coils"/>
    </source>
</evidence>
<name>A0A482WCY9_ASBVE</name>
<dbReference type="PANTHER" id="PTHR46542:SF1">
    <property type="entry name" value="X-BOX BINDING PROTEIN 1"/>
    <property type="match status" value="1"/>
</dbReference>
<evidence type="ECO:0000256" key="2">
    <source>
        <dbReference type="ARBA" id="ARBA00023015"/>
    </source>
</evidence>
<proteinExistence type="predicted"/>
<dbReference type="OrthoDB" id="20960at2759"/>
<accession>A0A482WCY9</accession>
<comment type="caution">
    <text evidence="10">The sequence shown here is derived from an EMBL/GenBank/DDBJ whole genome shotgun (WGS) entry which is preliminary data.</text>
</comment>
<dbReference type="GO" id="GO:0005634">
    <property type="term" value="C:nucleus"/>
    <property type="evidence" value="ECO:0007669"/>
    <property type="project" value="TreeGrafter"/>
</dbReference>
<dbReference type="InterPro" id="IPR052470">
    <property type="entry name" value="ER_Stress-Reg_TF"/>
</dbReference>
<dbReference type="Proteomes" id="UP000292052">
    <property type="component" value="Unassembled WGS sequence"/>
</dbReference>
<evidence type="ECO:0000259" key="9">
    <source>
        <dbReference type="PROSITE" id="PS50217"/>
    </source>
</evidence>
<dbReference type="InterPro" id="IPR046347">
    <property type="entry name" value="bZIP_sf"/>
</dbReference>
<dbReference type="PROSITE" id="PS00036">
    <property type="entry name" value="BZIP_BASIC"/>
    <property type="match status" value="1"/>
</dbReference>
<dbReference type="STRING" id="1661398.A0A482WCY9"/>
<dbReference type="GO" id="GO:0000981">
    <property type="term" value="F:DNA-binding transcription factor activity, RNA polymerase II-specific"/>
    <property type="evidence" value="ECO:0007669"/>
    <property type="project" value="TreeGrafter"/>
</dbReference>
<dbReference type="EMBL" id="QDEB01009685">
    <property type="protein sequence ID" value="RZC42248.1"/>
    <property type="molecule type" value="Genomic_DNA"/>
</dbReference>
<reference evidence="10 11" key="1">
    <citation type="submission" date="2017-03" db="EMBL/GenBank/DDBJ databases">
        <title>Genome of the blue death feigning beetle - Asbolus verrucosus.</title>
        <authorList>
            <person name="Rider S.D."/>
        </authorList>
    </citation>
    <scope>NUCLEOTIDE SEQUENCE [LARGE SCALE GENOMIC DNA]</scope>
    <source>
        <strain evidence="10">Butters</strain>
        <tissue evidence="10">Head and leg muscle</tissue>
    </source>
</reference>
<dbReference type="SUPFAM" id="SSF57959">
    <property type="entry name" value="Leucine zipper domain"/>
    <property type="match status" value="1"/>
</dbReference>
<dbReference type="SMART" id="SM00338">
    <property type="entry name" value="BRLZ"/>
    <property type="match status" value="1"/>
</dbReference>
<sequence>MASAVPAILKYLSDSSNYNIVDQNIETPVRAKKRRLDHLSWEEKLQRKKLKNRVAAQTSRDRKKAKMDQMEKAVQELFTKNEVLLEECEKLKKMNERLSAENAELRTKLTSVPPSAARNGHTLSSGSETADHNGTVEDCIGLPSLPDLLDELNSDVDISSLEQLTQSLLQDIARDLEAAAEKADIQVSGLNEAQIHLHF</sequence>
<dbReference type="PROSITE" id="PS50217">
    <property type="entry name" value="BZIP"/>
    <property type="match status" value="1"/>
</dbReference>
<keyword evidence="5" id="KW-0539">Nucleus</keyword>
<evidence type="ECO:0000256" key="6">
    <source>
        <dbReference type="ARBA" id="ARBA00040165"/>
    </source>
</evidence>